<dbReference type="GO" id="GO:0016020">
    <property type="term" value="C:membrane"/>
    <property type="evidence" value="ECO:0007669"/>
    <property type="project" value="TreeGrafter"/>
</dbReference>
<dbReference type="AlphaFoldDB" id="A0A5J5GKL1"/>
<dbReference type="GO" id="GO:0047570">
    <property type="term" value="F:3-oxoadipate enol-lactonase activity"/>
    <property type="evidence" value="ECO:0007669"/>
    <property type="project" value="UniProtKB-EC"/>
</dbReference>
<dbReference type="SUPFAM" id="SSF53474">
    <property type="entry name" value="alpha/beta-Hydrolases"/>
    <property type="match status" value="1"/>
</dbReference>
<dbReference type="PRINTS" id="PR00111">
    <property type="entry name" value="ABHYDROLASE"/>
</dbReference>
<name>A0A5J5GKL1_9RHOB</name>
<feature type="domain" description="AB hydrolase-1" evidence="2">
    <location>
        <begin position="26"/>
        <end position="249"/>
    </location>
</feature>
<dbReference type="Proteomes" id="UP000326554">
    <property type="component" value="Unassembled WGS sequence"/>
</dbReference>
<comment type="caution">
    <text evidence="3">The sequence shown here is derived from an EMBL/GenBank/DDBJ whole genome shotgun (WGS) entry which is preliminary data.</text>
</comment>
<evidence type="ECO:0000256" key="1">
    <source>
        <dbReference type="ARBA" id="ARBA00022801"/>
    </source>
</evidence>
<dbReference type="InterPro" id="IPR050266">
    <property type="entry name" value="AB_hydrolase_sf"/>
</dbReference>
<accession>A0A5J5GKL1</accession>
<dbReference type="PANTHER" id="PTHR43798">
    <property type="entry name" value="MONOACYLGLYCEROL LIPASE"/>
    <property type="match status" value="1"/>
</dbReference>
<dbReference type="EC" id="3.1.1.24" evidence="3"/>
<proteinExistence type="predicted"/>
<protein>
    <submittedName>
        <fullName evidence="3">3-oxoadipate enol-lactonase</fullName>
        <ecNumber evidence="3">3.1.1.24</ecNumber>
    </submittedName>
</protein>
<evidence type="ECO:0000313" key="3">
    <source>
        <dbReference type="EMBL" id="KAA9008168.1"/>
    </source>
</evidence>
<organism evidence="3 4">
    <name type="scientific">Histidinibacterium aquaticum</name>
    <dbReference type="NCBI Taxonomy" id="2613962"/>
    <lineage>
        <taxon>Bacteria</taxon>
        <taxon>Pseudomonadati</taxon>
        <taxon>Pseudomonadota</taxon>
        <taxon>Alphaproteobacteria</taxon>
        <taxon>Rhodobacterales</taxon>
        <taxon>Paracoccaceae</taxon>
        <taxon>Histidinibacterium</taxon>
    </lineage>
</organism>
<evidence type="ECO:0000313" key="4">
    <source>
        <dbReference type="Proteomes" id="UP000326554"/>
    </source>
</evidence>
<evidence type="ECO:0000259" key="2">
    <source>
        <dbReference type="Pfam" id="PF00561"/>
    </source>
</evidence>
<dbReference type="Pfam" id="PF00561">
    <property type="entry name" value="Abhydrolase_1"/>
    <property type="match status" value="1"/>
</dbReference>
<keyword evidence="1 3" id="KW-0378">Hydrolase</keyword>
<dbReference type="GO" id="GO:0042952">
    <property type="term" value="P:beta-ketoadipate pathway"/>
    <property type="evidence" value="ECO:0007669"/>
    <property type="project" value="InterPro"/>
</dbReference>
<keyword evidence="4" id="KW-1185">Reference proteome</keyword>
<dbReference type="InterPro" id="IPR029058">
    <property type="entry name" value="AB_hydrolase_fold"/>
</dbReference>
<dbReference type="PANTHER" id="PTHR43798:SF31">
    <property type="entry name" value="AB HYDROLASE SUPERFAMILY PROTEIN YCLE"/>
    <property type="match status" value="1"/>
</dbReference>
<reference evidence="3 4" key="1">
    <citation type="submission" date="2019-09" db="EMBL/GenBank/DDBJ databases">
        <authorList>
            <person name="Park J.-S."/>
            <person name="Choi H.-J."/>
        </authorList>
    </citation>
    <scope>NUCLEOTIDE SEQUENCE [LARGE SCALE GENOMIC DNA]</scope>
    <source>
        <strain evidence="3 4">176SS1-4</strain>
    </source>
</reference>
<dbReference type="InterPro" id="IPR000073">
    <property type="entry name" value="AB_hydrolase_1"/>
</dbReference>
<dbReference type="RefSeq" id="WP_150445451.1">
    <property type="nucleotide sequence ID" value="NZ_VYQE01000003.1"/>
</dbReference>
<sequence length="270" mass="29099">MTDHWIDRGDVTIHARTDGPEDGGAPALVFSGSLGTDLSLWDPIMPYLPEGLRIVRIDTRGHGQSSVPPAPYQMGTLVSDTEAVFDALEIREAVMVGLSLGGMIAQALAVKRLDLLRGLVISNTAAKIGTPQLWEDRIAAIRADGLESMADPILERWFSRAFLDSPESEPWRQLLLATPVEGYLGCCAAIAGTDLMTPTSGLRLPTLAIAGSEDGATPPDLVRETADLIPGSQFELIRRAGHLPCVEAPEAYAELLTRFMRRIGHLPGQQ</sequence>
<dbReference type="Gene3D" id="3.40.50.1820">
    <property type="entry name" value="alpha/beta hydrolase"/>
    <property type="match status" value="1"/>
</dbReference>
<dbReference type="EMBL" id="VYQE01000003">
    <property type="protein sequence ID" value="KAA9008168.1"/>
    <property type="molecule type" value="Genomic_DNA"/>
</dbReference>
<dbReference type="NCBIfam" id="TIGR02427">
    <property type="entry name" value="protocat_pcaD"/>
    <property type="match status" value="1"/>
</dbReference>
<gene>
    <name evidence="3" type="primary">pcaD</name>
    <name evidence="3" type="ORF">F3S47_11760</name>
</gene>
<dbReference type="InterPro" id="IPR026968">
    <property type="entry name" value="PcaD/CatD"/>
</dbReference>